<gene>
    <name evidence="3" type="ORF">HNQ66_001694</name>
</gene>
<feature type="domain" description="XdhC Rossmann" evidence="2">
    <location>
        <begin position="155"/>
        <end position="296"/>
    </location>
</feature>
<dbReference type="Pfam" id="PF13478">
    <property type="entry name" value="XdhC_C"/>
    <property type="match status" value="1"/>
</dbReference>
<reference evidence="3 4" key="1">
    <citation type="submission" date="2020-08" db="EMBL/GenBank/DDBJ databases">
        <title>Genomic Encyclopedia of Type Strains, Phase IV (KMG-IV): sequencing the most valuable type-strain genomes for metagenomic binning, comparative biology and taxonomic classification.</title>
        <authorList>
            <person name="Goeker M."/>
        </authorList>
    </citation>
    <scope>NUCLEOTIDE SEQUENCE [LARGE SCALE GENOMIC DNA]</scope>
    <source>
        <strain evidence="3 4">DSM 21319</strain>
    </source>
</reference>
<proteinExistence type="predicted"/>
<protein>
    <submittedName>
        <fullName evidence="3">Xanthine dehydrogenase accessory factor</fullName>
    </submittedName>
</protein>
<evidence type="ECO:0000259" key="2">
    <source>
        <dbReference type="Pfam" id="PF13478"/>
    </source>
</evidence>
<dbReference type="Gene3D" id="3.40.50.720">
    <property type="entry name" value="NAD(P)-binding Rossmann-like Domain"/>
    <property type="match status" value="1"/>
</dbReference>
<feature type="domain" description="XdhC- CoxI" evidence="1">
    <location>
        <begin position="24"/>
        <end position="89"/>
    </location>
</feature>
<dbReference type="InterPro" id="IPR003777">
    <property type="entry name" value="XdhC_CoxI"/>
</dbReference>
<dbReference type="SUPFAM" id="SSF51735">
    <property type="entry name" value="NAD(P)-binding Rossmann-fold domains"/>
    <property type="match status" value="1"/>
</dbReference>
<keyword evidence="4" id="KW-1185">Reference proteome</keyword>
<name>A0A7W7YU20_9HYPH</name>
<dbReference type="EMBL" id="JACHIK010000004">
    <property type="protein sequence ID" value="MBB5042298.1"/>
    <property type="molecule type" value="Genomic_DNA"/>
</dbReference>
<sequence>MRNGQGEWDVFDDYVLDFAIERLSRGERLALVTLVRIEGSSPRFPGAQMAVSETGDWVGYLSGGCIERAVVAEALDAIAASGNRLVRYGRGSKYFDIQLPCGSAIELFFDVGIGAESLIAIDRRLKQRQTAELPIDPDNRFNARMVRLYRPRKRLIIAGVGPATVQLARMAQVAGFEVIGWSYDEPTLERLAALGAATVRLTGHGRTPPLEADALTAIVFMFHDHDWEMALLPAALATDAFYLGAMGSHATHRLRLEKLEALGFDRASRERIHGPAGLFAGSKSAGDIALSILAELAQVEAA</sequence>
<dbReference type="AlphaFoldDB" id="A0A7W7YU20"/>
<accession>A0A7W7YU20</accession>
<dbReference type="InterPro" id="IPR036291">
    <property type="entry name" value="NAD(P)-bd_dom_sf"/>
</dbReference>
<dbReference type="InterPro" id="IPR027051">
    <property type="entry name" value="XdhC_Rossmann_dom"/>
</dbReference>
<evidence type="ECO:0000259" key="1">
    <source>
        <dbReference type="Pfam" id="PF02625"/>
    </source>
</evidence>
<evidence type="ECO:0000313" key="3">
    <source>
        <dbReference type="EMBL" id="MBB5042298.1"/>
    </source>
</evidence>
<comment type="caution">
    <text evidence="3">The sequence shown here is derived from an EMBL/GenBank/DDBJ whole genome shotgun (WGS) entry which is preliminary data.</text>
</comment>
<dbReference type="PANTHER" id="PTHR30388">
    <property type="entry name" value="ALDEHYDE OXIDOREDUCTASE MOLYBDENUM COFACTOR ASSEMBLY PROTEIN"/>
    <property type="match status" value="1"/>
</dbReference>
<dbReference type="Proteomes" id="UP000535406">
    <property type="component" value="Unassembled WGS sequence"/>
</dbReference>
<organism evidence="3 4">
    <name type="scientific">Shinella fusca</name>
    <dbReference type="NCBI Taxonomy" id="544480"/>
    <lineage>
        <taxon>Bacteria</taxon>
        <taxon>Pseudomonadati</taxon>
        <taxon>Pseudomonadota</taxon>
        <taxon>Alphaproteobacteria</taxon>
        <taxon>Hyphomicrobiales</taxon>
        <taxon>Rhizobiaceae</taxon>
        <taxon>Shinella</taxon>
    </lineage>
</organism>
<dbReference type="InterPro" id="IPR052698">
    <property type="entry name" value="MoCofactor_Util/Proc"/>
</dbReference>
<dbReference type="PANTHER" id="PTHR30388:SF4">
    <property type="entry name" value="MOLYBDENUM COFACTOR INSERTION CHAPERONE PAOD"/>
    <property type="match status" value="1"/>
</dbReference>
<dbReference type="RefSeq" id="WP_184142978.1">
    <property type="nucleotide sequence ID" value="NZ_JACHIK010000004.1"/>
</dbReference>
<dbReference type="Pfam" id="PF02625">
    <property type="entry name" value="XdhC_CoxI"/>
    <property type="match status" value="1"/>
</dbReference>
<evidence type="ECO:0000313" key="4">
    <source>
        <dbReference type="Proteomes" id="UP000535406"/>
    </source>
</evidence>